<comment type="similarity">
    <text evidence="2 6">Belongs to the peroxisomal membrane protein PXMP2/4 family.</text>
</comment>
<dbReference type="EMBL" id="LSSM01004398">
    <property type="protein sequence ID" value="OMJ15011.1"/>
    <property type="molecule type" value="Genomic_DNA"/>
</dbReference>
<dbReference type="PANTHER" id="PTHR11266:SF50">
    <property type="entry name" value="VACUOLAR MEMBRANE PROTEIN YOR292C"/>
    <property type="match status" value="1"/>
</dbReference>
<evidence type="ECO:0000256" key="6">
    <source>
        <dbReference type="RuleBase" id="RU363053"/>
    </source>
</evidence>
<evidence type="ECO:0000256" key="3">
    <source>
        <dbReference type="ARBA" id="ARBA00022692"/>
    </source>
</evidence>
<evidence type="ECO:0000256" key="4">
    <source>
        <dbReference type="ARBA" id="ARBA00022989"/>
    </source>
</evidence>
<proteinExistence type="inferred from homology"/>
<evidence type="ECO:0000313" key="7">
    <source>
        <dbReference type="EMBL" id="OMJ15011.1"/>
    </source>
</evidence>
<comment type="subcellular location">
    <subcellularLocation>
        <location evidence="1">Membrane</location>
        <topology evidence="1">Multi-pass membrane protein</topology>
    </subcellularLocation>
</comment>
<evidence type="ECO:0000256" key="5">
    <source>
        <dbReference type="ARBA" id="ARBA00023136"/>
    </source>
</evidence>
<reference evidence="8" key="1">
    <citation type="submission" date="2017-01" db="EMBL/GenBank/DDBJ databases">
        <authorList>
            <person name="Wang Y."/>
            <person name="White M."/>
            <person name="Kvist S."/>
            <person name="Moncalvo J.-M."/>
        </authorList>
    </citation>
    <scope>NUCLEOTIDE SEQUENCE [LARGE SCALE GENOMIC DNA]</scope>
    <source>
        <strain evidence="8">ID-206-W2</strain>
    </source>
</reference>
<dbReference type="AlphaFoldDB" id="A0A1R1XK48"/>
<dbReference type="Pfam" id="PF04117">
    <property type="entry name" value="Mpv17_PMP22"/>
    <property type="match status" value="1"/>
</dbReference>
<keyword evidence="3 6" id="KW-0812">Transmembrane</keyword>
<feature type="transmembrane region" description="Helical" evidence="6">
    <location>
        <begin position="58"/>
        <end position="75"/>
    </location>
</feature>
<keyword evidence="5 6" id="KW-0472">Membrane</keyword>
<name>A0A1R1XK48_9FUNG</name>
<feature type="transmembrane region" description="Helical" evidence="6">
    <location>
        <begin position="149"/>
        <end position="171"/>
    </location>
</feature>
<sequence>MNFGKLWNQSAKRFPLLTLSVTNGALAAAGDVIAQRFTGNDSDEIEGKNASHDFSQTARFFLYGFIFAPISYKWYSILSHRFPMKPVVGNMKRKLGMDEWKVVSKRVMSDQFLFAPLAVGMFIGTMGVLERKNLSQIKQNFKDRYIVNLAAGYFLWPAVQIVNFSIIPLIYRVPFTGLASLFWNAFLSFSNSKTSFKEAAKILE</sequence>
<dbReference type="PANTHER" id="PTHR11266">
    <property type="entry name" value="PEROXISOMAL MEMBRANE PROTEIN 2, PXMP2 MPV17"/>
    <property type="match status" value="1"/>
</dbReference>
<dbReference type="OrthoDB" id="10267969at2759"/>
<gene>
    <name evidence="7" type="ORF">AYI69_g8355</name>
</gene>
<keyword evidence="8" id="KW-1185">Reference proteome</keyword>
<organism evidence="7 8">
    <name type="scientific">Smittium culicis</name>
    <dbReference type="NCBI Taxonomy" id="133412"/>
    <lineage>
        <taxon>Eukaryota</taxon>
        <taxon>Fungi</taxon>
        <taxon>Fungi incertae sedis</taxon>
        <taxon>Zoopagomycota</taxon>
        <taxon>Kickxellomycotina</taxon>
        <taxon>Harpellomycetes</taxon>
        <taxon>Harpellales</taxon>
        <taxon>Legeriomycetaceae</taxon>
        <taxon>Smittium</taxon>
    </lineage>
</organism>
<dbReference type="Proteomes" id="UP000187429">
    <property type="component" value="Unassembled WGS sequence"/>
</dbReference>
<dbReference type="GO" id="GO:0005739">
    <property type="term" value="C:mitochondrion"/>
    <property type="evidence" value="ECO:0007669"/>
    <property type="project" value="TreeGrafter"/>
</dbReference>
<evidence type="ECO:0000256" key="1">
    <source>
        <dbReference type="ARBA" id="ARBA00004141"/>
    </source>
</evidence>
<feature type="transmembrane region" description="Helical" evidence="6">
    <location>
        <begin position="112"/>
        <end position="129"/>
    </location>
</feature>
<accession>A0A1R1XK48</accession>
<protein>
    <submittedName>
        <fullName evidence="7">Protein SYM1</fullName>
    </submittedName>
</protein>
<evidence type="ECO:0000256" key="2">
    <source>
        <dbReference type="ARBA" id="ARBA00006824"/>
    </source>
</evidence>
<evidence type="ECO:0000313" key="8">
    <source>
        <dbReference type="Proteomes" id="UP000187429"/>
    </source>
</evidence>
<comment type="caution">
    <text evidence="7">The sequence shown here is derived from an EMBL/GenBank/DDBJ whole genome shotgun (WGS) entry which is preliminary data.</text>
</comment>
<keyword evidence="4 6" id="KW-1133">Transmembrane helix</keyword>
<dbReference type="GO" id="GO:0016020">
    <property type="term" value="C:membrane"/>
    <property type="evidence" value="ECO:0007669"/>
    <property type="project" value="UniProtKB-SubCell"/>
</dbReference>
<dbReference type="InterPro" id="IPR007248">
    <property type="entry name" value="Mpv17_PMP22"/>
</dbReference>